<accession>A0A8J3DYP1</accession>
<comment type="caution">
    <text evidence="4">The sequence shown here is derived from an EMBL/GenBank/DDBJ whole genome shotgun (WGS) entry which is preliminary data.</text>
</comment>
<dbReference type="Proteomes" id="UP000630142">
    <property type="component" value="Unassembled WGS sequence"/>
</dbReference>
<keyword evidence="5" id="KW-1185">Reference proteome</keyword>
<dbReference type="Gene3D" id="2.40.37.20">
    <property type="entry name" value="D-serine dehydratase-like domain"/>
    <property type="match status" value="1"/>
</dbReference>
<sequence>MPGDVDVNKIVRGSVKAPIETPYALLDLAVAQRNIERAQAHLQSKGLAVRPHIKTHKLGRLASAQMEAGAVGITCQKIGEVEALLDAGAAVTDVFLSYPAVGPAKLERLRRLARRIRLSTVADDIAVVRGLSSAFAAEPDRLAVLVECDTGACRCGVQSPDSARDLALGIANSPGLSFGGLMTYPAAGQAARATEFLATAKAFIEETGLSVPVVSSGGTPDLWNAASGGTITEYRPGTYVYNDRSLVSRGVATEQDCALRVIATVVSRPTPRRAIIDAGSKVLTSDLLGMDGHGTVVGHPGIKIDQLSEEHGRLVSEGTMSLCIGDEVEIIPNHACVVSNMLDELCVRMPDGAYETWPITARGRVS</sequence>
<gene>
    <name evidence="4" type="ORF">GCM10016234_31150</name>
</gene>
<reference evidence="4" key="1">
    <citation type="journal article" date="2014" name="Int. J. Syst. Evol. Microbiol.">
        <title>Complete genome sequence of Corynebacterium casei LMG S-19264T (=DSM 44701T), isolated from a smear-ripened cheese.</title>
        <authorList>
            <consortium name="US DOE Joint Genome Institute (JGI-PGF)"/>
            <person name="Walter F."/>
            <person name="Albersmeier A."/>
            <person name="Kalinowski J."/>
            <person name="Ruckert C."/>
        </authorList>
    </citation>
    <scope>NUCLEOTIDE SEQUENCE</scope>
    <source>
        <strain evidence="4">KCTC 42249</strain>
    </source>
</reference>
<dbReference type="PANTHER" id="PTHR28004">
    <property type="entry name" value="ZGC:162816-RELATED"/>
    <property type="match status" value="1"/>
</dbReference>
<dbReference type="InterPro" id="IPR042208">
    <property type="entry name" value="D-ser_dehydrat-like_sf"/>
</dbReference>
<feature type="domain" description="D-serine dehydratase-like" evidence="3">
    <location>
        <begin position="258"/>
        <end position="349"/>
    </location>
</feature>
<comment type="similarity">
    <text evidence="1">Belongs to the DSD1 family.</text>
</comment>
<dbReference type="GO" id="GO:0008721">
    <property type="term" value="F:D-serine ammonia-lyase activity"/>
    <property type="evidence" value="ECO:0007669"/>
    <property type="project" value="TreeGrafter"/>
</dbReference>
<evidence type="ECO:0000313" key="4">
    <source>
        <dbReference type="EMBL" id="GHD19455.1"/>
    </source>
</evidence>
<keyword evidence="2" id="KW-0456">Lyase</keyword>
<reference evidence="4" key="2">
    <citation type="submission" date="2020-09" db="EMBL/GenBank/DDBJ databases">
        <authorList>
            <person name="Sun Q."/>
            <person name="Kim S."/>
        </authorList>
    </citation>
    <scope>NUCLEOTIDE SEQUENCE</scope>
    <source>
        <strain evidence="4">KCTC 42249</strain>
    </source>
</reference>
<evidence type="ECO:0000256" key="2">
    <source>
        <dbReference type="ARBA" id="ARBA00023239"/>
    </source>
</evidence>
<dbReference type="Gene3D" id="3.20.20.10">
    <property type="entry name" value="Alanine racemase"/>
    <property type="match status" value="1"/>
</dbReference>
<dbReference type="EMBL" id="BMZQ01000002">
    <property type="protein sequence ID" value="GHD19455.1"/>
    <property type="molecule type" value="Genomic_DNA"/>
</dbReference>
<organism evidence="4 5">
    <name type="scientific">Tianweitania populi</name>
    <dbReference type="NCBI Taxonomy" id="1607949"/>
    <lineage>
        <taxon>Bacteria</taxon>
        <taxon>Pseudomonadati</taxon>
        <taxon>Pseudomonadota</taxon>
        <taxon>Alphaproteobacteria</taxon>
        <taxon>Hyphomicrobiales</taxon>
        <taxon>Phyllobacteriaceae</taxon>
        <taxon>Tianweitania</taxon>
    </lineage>
</organism>
<dbReference type="GO" id="GO:0036088">
    <property type="term" value="P:D-serine catabolic process"/>
    <property type="evidence" value="ECO:0007669"/>
    <property type="project" value="TreeGrafter"/>
</dbReference>
<dbReference type="InterPro" id="IPR026956">
    <property type="entry name" value="D-ser_dehydrat-like_dom"/>
</dbReference>
<dbReference type="SMART" id="SM01119">
    <property type="entry name" value="D-ser_dehydrat"/>
    <property type="match status" value="1"/>
</dbReference>
<evidence type="ECO:0000256" key="1">
    <source>
        <dbReference type="ARBA" id="ARBA00005323"/>
    </source>
</evidence>
<dbReference type="InterPro" id="IPR051466">
    <property type="entry name" value="D-amino_acid_metab_enzyme"/>
</dbReference>
<dbReference type="AlphaFoldDB" id="A0A8J3DYP1"/>
<dbReference type="SUPFAM" id="SSF51419">
    <property type="entry name" value="PLP-binding barrel"/>
    <property type="match status" value="1"/>
</dbReference>
<proteinExistence type="inferred from homology"/>
<evidence type="ECO:0000313" key="5">
    <source>
        <dbReference type="Proteomes" id="UP000630142"/>
    </source>
</evidence>
<dbReference type="InterPro" id="IPR001608">
    <property type="entry name" value="Ala_racemase_N"/>
</dbReference>
<dbReference type="Pfam" id="PF14031">
    <property type="entry name" value="D-ser_dehydrat"/>
    <property type="match status" value="1"/>
</dbReference>
<dbReference type="InterPro" id="IPR029066">
    <property type="entry name" value="PLP-binding_barrel"/>
</dbReference>
<protein>
    <submittedName>
        <fullName evidence="4">Alanine racemase</fullName>
    </submittedName>
</protein>
<name>A0A8J3DYP1_9HYPH</name>
<evidence type="ECO:0000259" key="3">
    <source>
        <dbReference type="SMART" id="SM01119"/>
    </source>
</evidence>
<dbReference type="PANTHER" id="PTHR28004:SF2">
    <property type="entry name" value="D-SERINE DEHYDRATASE"/>
    <property type="match status" value="1"/>
</dbReference>
<dbReference type="Pfam" id="PF01168">
    <property type="entry name" value="Ala_racemase_N"/>
    <property type="match status" value="1"/>
</dbReference>